<dbReference type="Pfam" id="PF05699">
    <property type="entry name" value="Dimer_Tnp_hAT"/>
    <property type="match status" value="1"/>
</dbReference>
<comment type="caution">
    <text evidence="7">The sequence shown here is derived from an EMBL/GenBank/DDBJ whole genome shotgun (WGS) entry which is preliminary data.</text>
</comment>
<reference evidence="7" key="2">
    <citation type="journal article" date="2023" name="Commun. Biol.">
        <title>Intrasexual cuticular hydrocarbon dimorphism in a wasp sheds light on hydrocarbon biosynthesis genes in Hymenoptera.</title>
        <authorList>
            <person name="Moris V.C."/>
            <person name="Podsiadlowski L."/>
            <person name="Martin S."/>
            <person name="Oeyen J.P."/>
            <person name="Donath A."/>
            <person name="Petersen M."/>
            <person name="Wilbrandt J."/>
            <person name="Misof B."/>
            <person name="Liedtke D."/>
            <person name="Thamm M."/>
            <person name="Scheiner R."/>
            <person name="Schmitt T."/>
            <person name="Niehuis O."/>
        </authorList>
    </citation>
    <scope>NUCLEOTIDE SEQUENCE</scope>
    <source>
        <strain evidence="7">GBR_01_08_01A</strain>
    </source>
</reference>
<evidence type="ECO:0000259" key="6">
    <source>
        <dbReference type="Pfam" id="PF05699"/>
    </source>
</evidence>
<keyword evidence="3" id="KW-0863">Zinc-finger</keyword>
<evidence type="ECO:0000256" key="2">
    <source>
        <dbReference type="ARBA" id="ARBA00022723"/>
    </source>
</evidence>
<keyword evidence="8" id="KW-1185">Reference proteome</keyword>
<keyword evidence="4" id="KW-0862">Zinc</keyword>
<keyword evidence="5" id="KW-0539">Nucleus</keyword>
<evidence type="ECO:0000256" key="5">
    <source>
        <dbReference type="ARBA" id="ARBA00023242"/>
    </source>
</evidence>
<accession>A0AAD9RHY4</accession>
<protein>
    <recommendedName>
        <fullName evidence="6">HAT C-terminal dimerisation domain-containing protein</fullName>
    </recommendedName>
</protein>
<dbReference type="GO" id="GO:0046983">
    <property type="term" value="F:protein dimerization activity"/>
    <property type="evidence" value="ECO:0007669"/>
    <property type="project" value="InterPro"/>
</dbReference>
<comment type="subcellular location">
    <subcellularLocation>
        <location evidence="1">Nucleus</location>
    </subcellularLocation>
</comment>
<dbReference type="InterPro" id="IPR012337">
    <property type="entry name" value="RNaseH-like_sf"/>
</dbReference>
<dbReference type="GO" id="GO:0005634">
    <property type="term" value="C:nucleus"/>
    <property type="evidence" value="ECO:0007669"/>
    <property type="project" value="UniProtKB-SubCell"/>
</dbReference>
<feature type="domain" description="HAT C-terminal dimerisation" evidence="6">
    <location>
        <begin position="94"/>
        <end position="170"/>
    </location>
</feature>
<reference evidence="7" key="1">
    <citation type="submission" date="2021-08" db="EMBL/GenBank/DDBJ databases">
        <authorList>
            <person name="Misof B."/>
            <person name="Oliver O."/>
            <person name="Podsiadlowski L."/>
            <person name="Donath A."/>
            <person name="Peters R."/>
            <person name="Mayer C."/>
            <person name="Rust J."/>
            <person name="Gunkel S."/>
            <person name="Lesny P."/>
            <person name="Martin S."/>
            <person name="Oeyen J.P."/>
            <person name="Petersen M."/>
            <person name="Panagiotis P."/>
            <person name="Wilbrandt J."/>
            <person name="Tanja T."/>
        </authorList>
    </citation>
    <scope>NUCLEOTIDE SEQUENCE</scope>
    <source>
        <strain evidence="7">GBR_01_08_01A</strain>
        <tissue evidence="7">Thorax + abdomen</tissue>
    </source>
</reference>
<organism evidence="7 8">
    <name type="scientific">Odynerus spinipes</name>
    <dbReference type="NCBI Taxonomy" id="1348599"/>
    <lineage>
        <taxon>Eukaryota</taxon>
        <taxon>Metazoa</taxon>
        <taxon>Ecdysozoa</taxon>
        <taxon>Arthropoda</taxon>
        <taxon>Hexapoda</taxon>
        <taxon>Insecta</taxon>
        <taxon>Pterygota</taxon>
        <taxon>Neoptera</taxon>
        <taxon>Endopterygota</taxon>
        <taxon>Hymenoptera</taxon>
        <taxon>Apocrita</taxon>
        <taxon>Aculeata</taxon>
        <taxon>Vespoidea</taxon>
        <taxon>Vespidae</taxon>
        <taxon>Eumeninae</taxon>
        <taxon>Odynerus</taxon>
    </lineage>
</organism>
<proteinExistence type="predicted"/>
<dbReference type="InterPro" id="IPR052035">
    <property type="entry name" value="ZnF_BED_domain_contain"/>
</dbReference>
<dbReference type="GO" id="GO:0008270">
    <property type="term" value="F:zinc ion binding"/>
    <property type="evidence" value="ECO:0007669"/>
    <property type="project" value="UniProtKB-KW"/>
</dbReference>
<dbReference type="PANTHER" id="PTHR46481:SF10">
    <property type="entry name" value="ZINC FINGER BED DOMAIN-CONTAINING PROTEIN 39"/>
    <property type="match status" value="1"/>
</dbReference>
<gene>
    <name evidence="7" type="ORF">KPH14_002638</name>
</gene>
<evidence type="ECO:0000256" key="4">
    <source>
        <dbReference type="ARBA" id="ARBA00022833"/>
    </source>
</evidence>
<keyword evidence="2" id="KW-0479">Metal-binding</keyword>
<dbReference type="AlphaFoldDB" id="A0AAD9RHY4"/>
<evidence type="ECO:0000313" key="8">
    <source>
        <dbReference type="Proteomes" id="UP001258017"/>
    </source>
</evidence>
<dbReference type="PANTHER" id="PTHR46481">
    <property type="entry name" value="ZINC FINGER BED DOMAIN-CONTAINING PROTEIN 4"/>
    <property type="match status" value="1"/>
</dbReference>
<evidence type="ECO:0000256" key="1">
    <source>
        <dbReference type="ARBA" id="ARBA00004123"/>
    </source>
</evidence>
<dbReference type="SUPFAM" id="SSF53098">
    <property type="entry name" value="Ribonuclease H-like"/>
    <property type="match status" value="1"/>
</dbReference>
<dbReference type="Proteomes" id="UP001258017">
    <property type="component" value="Unassembled WGS sequence"/>
</dbReference>
<name>A0AAD9RHY4_9HYME</name>
<sequence length="178" mass="21277">MFLWQECFLTLDLTSYYLNNKSYKPITNLIRTWQYKQKIQKEHQTLRHNCTPNTSTACENEYEADEVKKMLRNLDNQKRGNNTSLHSLDIMNMLRKFLEYPRLDSKENILEFWDRNKNNIPELYSLAKIALSVPPTQVSVERLFSSLKYILSYLRYNLSDNILDDILMLRVNTKDINL</sequence>
<evidence type="ECO:0000256" key="3">
    <source>
        <dbReference type="ARBA" id="ARBA00022771"/>
    </source>
</evidence>
<dbReference type="InterPro" id="IPR008906">
    <property type="entry name" value="HATC_C_dom"/>
</dbReference>
<evidence type="ECO:0000313" key="7">
    <source>
        <dbReference type="EMBL" id="KAK2579426.1"/>
    </source>
</evidence>
<dbReference type="EMBL" id="JAIFRP010000087">
    <property type="protein sequence ID" value="KAK2579426.1"/>
    <property type="molecule type" value="Genomic_DNA"/>
</dbReference>